<accession>A0AAQ3WZ71</accession>
<proteinExistence type="predicted"/>
<gene>
    <name evidence="2" type="ORF">U9M48_027152</name>
</gene>
<name>A0AAQ3WZ71_PASNO</name>
<reference evidence="2 3" key="1">
    <citation type="submission" date="2024-02" db="EMBL/GenBank/DDBJ databases">
        <title>High-quality chromosome-scale genome assembly of Pensacola bahiagrass (Paspalum notatum Flugge var. saurae).</title>
        <authorList>
            <person name="Vega J.M."/>
            <person name="Podio M."/>
            <person name="Orjuela J."/>
            <person name="Siena L.A."/>
            <person name="Pessino S.C."/>
            <person name="Combes M.C."/>
            <person name="Mariac C."/>
            <person name="Albertini E."/>
            <person name="Pupilli F."/>
            <person name="Ortiz J.P.A."/>
            <person name="Leblanc O."/>
        </authorList>
    </citation>
    <scope>NUCLEOTIDE SEQUENCE [LARGE SCALE GENOMIC DNA]</scope>
    <source>
        <strain evidence="2">R1</strain>
        <tissue evidence="2">Leaf</tissue>
    </source>
</reference>
<sequence>MASTTKTARLLVLLQIALFLFSAVIMMSSSFCHGARDGGQAGGSRLQRRRPSPSSRLRPPRPSPSCLRPFIPMPWEWSALHWQGATTEWWRGSTSPAMITDDGWWLPPSTAFYGYKDYIVGGNSCVRLQ</sequence>
<evidence type="ECO:0000256" key="1">
    <source>
        <dbReference type="SAM" id="MobiDB-lite"/>
    </source>
</evidence>
<dbReference type="Proteomes" id="UP001341281">
    <property type="component" value="Chromosome 06"/>
</dbReference>
<protein>
    <submittedName>
        <fullName evidence="2">Uncharacterized protein</fullName>
    </submittedName>
</protein>
<keyword evidence="3" id="KW-1185">Reference proteome</keyword>
<feature type="region of interest" description="Disordered" evidence="1">
    <location>
        <begin position="36"/>
        <end position="65"/>
    </location>
</feature>
<dbReference type="EMBL" id="CP144750">
    <property type="protein sequence ID" value="WVZ79587.1"/>
    <property type="molecule type" value="Genomic_DNA"/>
</dbReference>
<evidence type="ECO:0000313" key="2">
    <source>
        <dbReference type="EMBL" id="WVZ79587.1"/>
    </source>
</evidence>
<dbReference type="AlphaFoldDB" id="A0AAQ3WZ71"/>
<evidence type="ECO:0000313" key="3">
    <source>
        <dbReference type="Proteomes" id="UP001341281"/>
    </source>
</evidence>
<organism evidence="2 3">
    <name type="scientific">Paspalum notatum var. saurae</name>
    <dbReference type="NCBI Taxonomy" id="547442"/>
    <lineage>
        <taxon>Eukaryota</taxon>
        <taxon>Viridiplantae</taxon>
        <taxon>Streptophyta</taxon>
        <taxon>Embryophyta</taxon>
        <taxon>Tracheophyta</taxon>
        <taxon>Spermatophyta</taxon>
        <taxon>Magnoliopsida</taxon>
        <taxon>Liliopsida</taxon>
        <taxon>Poales</taxon>
        <taxon>Poaceae</taxon>
        <taxon>PACMAD clade</taxon>
        <taxon>Panicoideae</taxon>
        <taxon>Andropogonodae</taxon>
        <taxon>Paspaleae</taxon>
        <taxon>Paspalinae</taxon>
        <taxon>Paspalum</taxon>
    </lineage>
</organism>